<evidence type="ECO:0000256" key="3">
    <source>
        <dbReference type="ARBA" id="ARBA00022478"/>
    </source>
</evidence>
<dbReference type="Pfam" id="PF06870">
    <property type="entry name" value="RNA_pol_I_A49"/>
    <property type="match status" value="1"/>
</dbReference>
<dbReference type="GO" id="GO:0003677">
    <property type="term" value="F:DNA binding"/>
    <property type="evidence" value="ECO:0007669"/>
    <property type="project" value="InterPro"/>
</dbReference>
<dbReference type="GO" id="GO:0006351">
    <property type="term" value="P:DNA-templated transcription"/>
    <property type="evidence" value="ECO:0007669"/>
    <property type="project" value="InterPro"/>
</dbReference>
<protein>
    <recommendedName>
        <fullName evidence="8">RNA polymerase I subunit E</fullName>
    </recommendedName>
</protein>
<keyword evidence="5" id="KW-0539">Nucleus</keyword>
<accession>A0A9D3MFJ8</accession>
<dbReference type="GO" id="GO:0000428">
    <property type="term" value="C:DNA-directed RNA polymerase complex"/>
    <property type="evidence" value="ECO:0007669"/>
    <property type="project" value="UniProtKB-KW"/>
</dbReference>
<dbReference type="GO" id="GO:0005730">
    <property type="term" value="C:nucleolus"/>
    <property type="evidence" value="ECO:0007669"/>
    <property type="project" value="UniProtKB-SubCell"/>
</dbReference>
<dbReference type="EMBL" id="JAFIRN010000005">
    <property type="protein sequence ID" value="KAG5848071.1"/>
    <property type="molecule type" value="Genomic_DNA"/>
</dbReference>
<evidence type="ECO:0000256" key="2">
    <source>
        <dbReference type="ARBA" id="ARBA00009430"/>
    </source>
</evidence>
<dbReference type="Proteomes" id="UP001044222">
    <property type="component" value="Unassembled WGS sequence"/>
</dbReference>
<comment type="caution">
    <text evidence="6">The sequence shown here is derived from an EMBL/GenBank/DDBJ whole genome shotgun (WGS) entry which is preliminary data.</text>
</comment>
<keyword evidence="3" id="KW-0240">DNA-directed RNA polymerase</keyword>
<dbReference type="InterPro" id="IPR009668">
    <property type="entry name" value="RNA_pol-assoc_fac_A49-like"/>
</dbReference>
<organism evidence="6 7">
    <name type="scientific">Anguilla anguilla</name>
    <name type="common">European freshwater eel</name>
    <name type="synonym">Muraena anguilla</name>
    <dbReference type="NCBI Taxonomy" id="7936"/>
    <lineage>
        <taxon>Eukaryota</taxon>
        <taxon>Metazoa</taxon>
        <taxon>Chordata</taxon>
        <taxon>Craniata</taxon>
        <taxon>Vertebrata</taxon>
        <taxon>Euteleostomi</taxon>
        <taxon>Actinopterygii</taxon>
        <taxon>Neopterygii</taxon>
        <taxon>Teleostei</taxon>
        <taxon>Anguilliformes</taxon>
        <taxon>Anguillidae</taxon>
        <taxon>Anguilla</taxon>
    </lineage>
</organism>
<dbReference type="PANTHER" id="PTHR14440">
    <property type="entry name" value="DNA-DIRECTED RNA POLYMERASE I SUBUNIT RPA49"/>
    <property type="match status" value="1"/>
</dbReference>
<dbReference type="AlphaFoldDB" id="A0A9D3MFJ8"/>
<gene>
    <name evidence="6" type="ORF">ANANG_G00094500</name>
</gene>
<evidence type="ECO:0008006" key="8">
    <source>
        <dbReference type="Google" id="ProtNLM"/>
    </source>
</evidence>
<name>A0A9D3MFJ8_ANGAN</name>
<evidence type="ECO:0000256" key="5">
    <source>
        <dbReference type="ARBA" id="ARBA00023242"/>
    </source>
</evidence>
<evidence type="ECO:0000313" key="6">
    <source>
        <dbReference type="EMBL" id="KAG5848071.1"/>
    </source>
</evidence>
<evidence type="ECO:0000256" key="4">
    <source>
        <dbReference type="ARBA" id="ARBA00023163"/>
    </source>
</evidence>
<evidence type="ECO:0000313" key="7">
    <source>
        <dbReference type="Proteomes" id="UP001044222"/>
    </source>
</evidence>
<proteinExistence type="inferred from homology"/>
<keyword evidence="4" id="KW-0804">Transcription</keyword>
<keyword evidence="7" id="KW-1185">Reference proteome</keyword>
<reference evidence="6" key="1">
    <citation type="submission" date="2021-01" db="EMBL/GenBank/DDBJ databases">
        <title>A chromosome-scale assembly of European eel, Anguilla anguilla.</title>
        <authorList>
            <person name="Henkel C."/>
            <person name="Jong-Raadsen S.A."/>
            <person name="Dufour S."/>
            <person name="Weltzien F.-A."/>
            <person name="Palstra A.P."/>
            <person name="Pelster B."/>
            <person name="Spaink H.P."/>
            <person name="Van Den Thillart G.E."/>
            <person name="Jansen H."/>
            <person name="Zahm M."/>
            <person name="Klopp C."/>
            <person name="Cedric C."/>
            <person name="Louis A."/>
            <person name="Berthelot C."/>
            <person name="Parey E."/>
            <person name="Roest Crollius H."/>
            <person name="Montfort J."/>
            <person name="Robinson-Rechavi M."/>
            <person name="Bucao C."/>
            <person name="Bouchez O."/>
            <person name="Gislard M."/>
            <person name="Lluch J."/>
            <person name="Milhes M."/>
            <person name="Lampietro C."/>
            <person name="Lopez Roques C."/>
            <person name="Donnadieu C."/>
            <person name="Braasch I."/>
            <person name="Desvignes T."/>
            <person name="Postlethwait J."/>
            <person name="Bobe J."/>
            <person name="Guiguen Y."/>
            <person name="Dirks R."/>
        </authorList>
    </citation>
    <scope>NUCLEOTIDE SEQUENCE</scope>
    <source>
        <strain evidence="6">Tag_6206</strain>
        <tissue evidence="6">Liver</tissue>
    </source>
</reference>
<comment type="similarity">
    <text evidence="2">Belongs to the eukaryotic RPA49/POLR1E RNA polymerase subunit family.</text>
</comment>
<comment type="subcellular location">
    <subcellularLocation>
        <location evidence="1">Nucleus</location>
        <location evidence="1">Nucleolus</location>
    </subcellularLocation>
</comment>
<evidence type="ECO:0000256" key="1">
    <source>
        <dbReference type="ARBA" id="ARBA00004604"/>
    </source>
</evidence>
<sequence>MAQAEDCIWKCCEEETEGHSAVIVQFSNGNLINPDNVDFTLYKNIDGNNPRKKSRRILVAETDRLSYVGNNFGPGSLKCNSLCKYYVGVLDKNTRQMEVHKAQIFNMQPLIPGESAPEGESAPDSSKSYRDKVDSLIEAFGTNKQKRALSSRRLNQVGSEALQHVVNKAASTIIDQKGLEALEQDIAQAEAQADTVLYLPPCDPDATQPQDVYPFDALISPVEYEALEAPARKLLELSPEGLEEMAKNSSPLSVLKLLKTLSGAEESHDWRARVLWYLSLLLKLAHQKSITRKFGLEEGCPRIIQNKLMRTFAVETFNQGRIQNLVPASMRAKLAAYSLALLLHLGEQTADLTLLHRDLRITEAKMLEVAKAMGLRLSRRPVSEDGGVGPESEHRLATLELPLVKYERLAQRHKRKKMK</sequence>